<dbReference type="Proteomes" id="UP000177625">
    <property type="component" value="Unassembled WGS sequence"/>
</dbReference>
<evidence type="ECO:0000313" key="2">
    <source>
        <dbReference type="Proteomes" id="UP000177625"/>
    </source>
</evidence>
<accession>A0A1E1MGN8</accession>
<organism evidence="1 2">
    <name type="scientific">Rhynchosporium secalis</name>
    <name type="common">Barley scald fungus</name>
    <dbReference type="NCBI Taxonomy" id="38038"/>
    <lineage>
        <taxon>Eukaryota</taxon>
        <taxon>Fungi</taxon>
        <taxon>Dikarya</taxon>
        <taxon>Ascomycota</taxon>
        <taxon>Pezizomycotina</taxon>
        <taxon>Leotiomycetes</taxon>
        <taxon>Helotiales</taxon>
        <taxon>Ploettnerulaceae</taxon>
        <taxon>Rhynchosporium</taxon>
    </lineage>
</organism>
<keyword evidence="2" id="KW-1185">Reference proteome</keyword>
<gene>
    <name evidence="1" type="ORF">RSE6_08925</name>
</gene>
<sequence length="59" mass="6762">MRFYYRSSHFKPASNDGVIVECLNVPSESKVSKFAFGEAKVLFQKENFMTLYSSNISKC</sequence>
<protein>
    <submittedName>
        <fullName evidence="1">Uncharacterized protein</fullName>
    </submittedName>
</protein>
<name>A0A1E1MGN8_RHYSE</name>
<reference evidence="2" key="1">
    <citation type="submission" date="2016-03" db="EMBL/GenBank/DDBJ databases">
        <authorList>
            <person name="Guldener U."/>
        </authorList>
    </citation>
    <scope>NUCLEOTIDE SEQUENCE [LARGE SCALE GENOMIC DNA]</scope>
</reference>
<dbReference type="AlphaFoldDB" id="A0A1E1MGN8"/>
<evidence type="ECO:0000313" key="1">
    <source>
        <dbReference type="EMBL" id="CZT48253.1"/>
    </source>
</evidence>
<proteinExistence type="predicted"/>
<dbReference type="EMBL" id="FJVC01000327">
    <property type="protein sequence ID" value="CZT48253.1"/>
    <property type="molecule type" value="Genomic_DNA"/>
</dbReference>